<dbReference type="PANTHER" id="PTHR23015:SF4">
    <property type="entry name" value="DUF38 DOMAIN-CONTAINING PROTEIN-RELATED"/>
    <property type="match status" value="1"/>
</dbReference>
<keyword evidence="3" id="KW-1185">Reference proteome</keyword>
<accession>E3LTR7</accession>
<evidence type="ECO:0000313" key="2">
    <source>
        <dbReference type="EMBL" id="EFP10940.1"/>
    </source>
</evidence>
<dbReference type="Proteomes" id="UP000008281">
    <property type="component" value="Unassembled WGS sequence"/>
</dbReference>
<dbReference type="InterPro" id="IPR036047">
    <property type="entry name" value="F-box-like_dom_sf"/>
</dbReference>
<dbReference type="HOGENOM" id="CLU_030831_3_3_1"/>
<dbReference type="Pfam" id="PF17906">
    <property type="entry name" value="HTH_48"/>
    <property type="match status" value="1"/>
</dbReference>
<dbReference type="InterPro" id="IPR001810">
    <property type="entry name" value="F-box_dom"/>
</dbReference>
<dbReference type="InterPro" id="IPR040161">
    <property type="entry name" value="FB224"/>
</dbReference>
<evidence type="ECO:0000259" key="1">
    <source>
        <dbReference type="PROSITE" id="PS50181"/>
    </source>
</evidence>
<dbReference type="OrthoDB" id="5825689at2759"/>
<dbReference type="InParanoid" id="E3LTR7"/>
<dbReference type="AlphaFoldDB" id="E3LTR7"/>
<dbReference type="EMBL" id="DS268415">
    <property type="protein sequence ID" value="EFP10940.1"/>
    <property type="molecule type" value="Genomic_DNA"/>
</dbReference>
<dbReference type="CDD" id="cd22150">
    <property type="entry name" value="F-box_CeFBXA-like"/>
    <property type="match status" value="1"/>
</dbReference>
<dbReference type="PANTHER" id="PTHR23015">
    <property type="entry name" value="UNCHARACTERIZED C.ELEGANS PROTEIN"/>
    <property type="match status" value="1"/>
</dbReference>
<organism evidence="3">
    <name type="scientific">Caenorhabditis remanei</name>
    <name type="common">Caenorhabditis vulgaris</name>
    <dbReference type="NCBI Taxonomy" id="31234"/>
    <lineage>
        <taxon>Eukaryota</taxon>
        <taxon>Metazoa</taxon>
        <taxon>Ecdysozoa</taxon>
        <taxon>Nematoda</taxon>
        <taxon>Chromadorea</taxon>
        <taxon>Rhabditida</taxon>
        <taxon>Rhabditina</taxon>
        <taxon>Rhabditomorpha</taxon>
        <taxon>Rhabditoidea</taxon>
        <taxon>Rhabditidae</taxon>
        <taxon>Peloderinae</taxon>
        <taxon>Caenorhabditis</taxon>
    </lineage>
</organism>
<name>E3LTR7_CAERE</name>
<reference evidence="2" key="1">
    <citation type="submission" date="2007-07" db="EMBL/GenBank/DDBJ databases">
        <title>PCAP assembly of the Caenorhabditis remanei genome.</title>
        <authorList>
            <consortium name="The Caenorhabditis remanei Sequencing Consortium"/>
            <person name="Wilson R.K."/>
        </authorList>
    </citation>
    <scope>NUCLEOTIDE SEQUENCE [LARGE SCALE GENOMIC DNA]</scope>
    <source>
        <strain evidence="2">PB4641</strain>
    </source>
</reference>
<dbReference type="Gene3D" id="1.10.10.1450">
    <property type="match status" value="1"/>
</dbReference>
<dbReference type="SMART" id="SM00256">
    <property type="entry name" value="FBOX"/>
    <property type="match status" value="1"/>
</dbReference>
<dbReference type="FunCoup" id="E3LTR7">
    <property type="interactions" value="47"/>
</dbReference>
<dbReference type="PROSITE" id="PS50181">
    <property type="entry name" value="FBOX"/>
    <property type="match status" value="1"/>
</dbReference>
<gene>
    <name evidence="2" type="ORF">CRE_30955</name>
</gene>
<dbReference type="SUPFAM" id="SSF81383">
    <property type="entry name" value="F-box domain"/>
    <property type="match status" value="1"/>
</dbReference>
<protein>
    <recommendedName>
        <fullName evidence="1">F-box domain-containing protein</fullName>
    </recommendedName>
</protein>
<dbReference type="InterPro" id="IPR041426">
    <property type="entry name" value="Mos1_HTH"/>
</dbReference>
<proteinExistence type="predicted"/>
<dbReference type="GO" id="GO:0045087">
    <property type="term" value="P:innate immune response"/>
    <property type="evidence" value="ECO:0007669"/>
    <property type="project" value="TreeGrafter"/>
</dbReference>
<dbReference type="Pfam" id="PF00646">
    <property type="entry name" value="F-box"/>
    <property type="match status" value="1"/>
</dbReference>
<evidence type="ECO:0000313" key="3">
    <source>
        <dbReference type="Proteomes" id="UP000008281"/>
    </source>
</evidence>
<feature type="domain" description="F-box" evidence="1">
    <location>
        <begin position="71"/>
        <end position="118"/>
    </location>
</feature>
<sequence>MSDILKTNPTALHTCIYYEFLREKDVEEAYKNFCGTVGDDVIEYVDFEYWFYQFYHGNLDFDYDRSTDPKPLILTDLPTEMLTEIVGNLDILDRFNVQKVSRKFEPVVNGFKYEFEKVSIYNAKEGTQFGLKKLFVYYKKGKKYRLVRHYCDKADDNYLNMELSALATMLTNSKSPINSFCIKNRRCEAIDIMPKLIESLSQEVCPLFFAKYVRLELQHKDYVIPIISLFKPGVLEEIAFVDTKLDDDTFAKLRLSHLNRFDVFLDRISAEEIVILRDILSQFVNLKRAEINLANPMNLTEIGIALGIEYDNSGQITYSHRIPNAYKLLILKFSYAFLVTIESI</sequence>
<dbReference type="eggNOG" id="KOG4602">
    <property type="taxonomic scope" value="Eukaryota"/>
</dbReference>